<dbReference type="Proteomes" id="UP001176941">
    <property type="component" value="Chromosome 25"/>
</dbReference>
<evidence type="ECO:0000313" key="2">
    <source>
        <dbReference type="Proteomes" id="UP001176941"/>
    </source>
</evidence>
<reference evidence="1" key="1">
    <citation type="submission" date="2023-04" db="EMBL/GenBank/DDBJ databases">
        <authorList>
            <consortium name="ELIXIR-Norway"/>
        </authorList>
    </citation>
    <scope>NUCLEOTIDE SEQUENCE [LARGE SCALE GENOMIC DNA]</scope>
</reference>
<gene>
    <name evidence="1" type="ORF">MRATA1EN1_LOCUS14803</name>
</gene>
<proteinExistence type="predicted"/>
<dbReference type="EMBL" id="OX459961">
    <property type="protein sequence ID" value="CAI9165841.1"/>
    <property type="molecule type" value="Genomic_DNA"/>
</dbReference>
<keyword evidence="2" id="KW-1185">Reference proteome</keyword>
<protein>
    <submittedName>
        <fullName evidence="1">Uncharacterized protein</fullName>
    </submittedName>
</protein>
<organism evidence="1 2">
    <name type="scientific">Rangifer tarandus platyrhynchus</name>
    <name type="common">Svalbard reindeer</name>
    <dbReference type="NCBI Taxonomy" id="3082113"/>
    <lineage>
        <taxon>Eukaryota</taxon>
        <taxon>Metazoa</taxon>
        <taxon>Chordata</taxon>
        <taxon>Craniata</taxon>
        <taxon>Vertebrata</taxon>
        <taxon>Euteleostomi</taxon>
        <taxon>Mammalia</taxon>
        <taxon>Eutheria</taxon>
        <taxon>Laurasiatheria</taxon>
        <taxon>Artiodactyla</taxon>
        <taxon>Ruminantia</taxon>
        <taxon>Pecora</taxon>
        <taxon>Cervidae</taxon>
        <taxon>Odocoileinae</taxon>
        <taxon>Rangifer</taxon>
    </lineage>
</organism>
<evidence type="ECO:0000313" key="1">
    <source>
        <dbReference type="EMBL" id="CAI9165841.1"/>
    </source>
</evidence>
<sequence>MITAHRKADQSSGIPELRAAERRCNRCQTEEQWTWADRGPGVGGHMIHEGHQSWNGGTLGGGRCPEKGYPFTGSWLQEENGARRVQGPEGALELRVSPSVLSRVLQWEHLFWNPLRSGGLTVSSLPHATCHVEQDPALSHPVPQ</sequence>
<accession>A0ABN8Z104</accession>
<name>A0ABN8Z104_RANTA</name>